<accession>A0ACC1MGU7</accession>
<evidence type="ECO:0000313" key="2">
    <source>
        <dbReference type="Proteomes" id="UP001143856"/>
    </source>
</evidence>
<dbReference type="Proteomes" id="UP001143856">
    <property type="component" value="Unassembled WGS sequence"/>
</dbReference>
<reference evidence="1" key="1">
    <citation type="submission" date="2022-10" db="EMBL/GenBank/DDBJ databases">
        <title>Genome Sequence of Xylaria curta.</title>
        <authorList>
            <person name="Buettner E."/>
        </authorList>
    </citation>
    <scope>NUCLEOTIDE SEQUENCE</scope>
    <source>
        <strain evidence="1">Babe10</strain>
    </source>
</reference>
<gene>
    <name evidence="1" type="ORF">NUW58_g10805</name>
</gene>
<protein>
    <submittedName>
        <fullName evidence="1">Uncharacterized protein</fullName>
    </submittedName>
</protein>
<evidence type="ECO:0000313" key="1">
    <source>
        <dbReference type="EMBL" id="KAJ2965866.1"/>
    </source>
</evidence>
<keyword evidence="2" id="KW-1185">Reference proteome</keyword>
<name>A0ACC1MGU7_9PEZI</name>
<sequence>MPALLRRATTNSTKLVSNSNPTASSTTVSQASTSGGGPSSLNKAASFGDDGKLKKNAGKRSGINYFAHENERRAKVADAEKRREAKKWKGAEGRSKVVSGLFGSGSFE</sequence>
<dbReference type="EMBL" id="JAPDGR010005394">
    <property type="protein sequence ID" value="KAJ2965866.1"/>
    <property type="molecule type" value="Genomic_DNA"/>
</dbReference>
<proteinExistence type="predicted"/>
<organism evidence="1 2">
    <name type="scientific">Xylaria curta</name>
    <dbReference type="NCBI Taxonomy" id="42375"/>
    <lineage>
        <taxon>Eukaryota</taxon>
        <taxon>Fungi</taxon>
        <taxon>Dikarya</taxon>
        <taxon>Ascomycota</taxon>
        <taxon>Pezizomycotina</taxon>
        <taxon>Sordariomycetes</taxon>
        <taxon>Xylariomycetidae</taxon>
        <taxon>Xylariales</taxon>
        <taxon>Xylariaceae</taxon>
        <taxon>Xylaria</taxon>
    </lineage>
</organism>
<comment type="caution">
    <text evidence="1">The sequence shown here is derived from an EMBL/GenBank/DDBJ whole genome shotgun (WGS) entry which is preliminary data.</text>
</comment>